<keyword evidence="3" id="KW-1185">Reference proteome</keyword>
<sequence length="144" mass="16055">MYCRKNNKTCIHIKGSGGFTLIEVLLAALIITTALVPIMDTFVRGALWTAQAEDMIVALNLAQSKLEELKNRPYDDLEAGEPLDPGHQPEPFPDYQEYSYRITVSESSASGRGENNIKTVMVTIYDTATGRKIISLTMDKGDWR</sequence>
<comment type="caution">
    <text evidence="2">The sequence shown here is derived from an EMBL/GenBank/DDBJ whole genome shotgun (WGS) entry which is preliminary data.</text>
</comment>
<evidence type="ECO:0000313" key="3">
    <source>
        <dbReference type="Proteomes" id="UP000070427"/>
    </source>
</evidence>
<proteinExistence type="predicted"/>
<accession>A0A140L652</accession>
<protein>
    <recommendedName>
        <fullName evidence="4">Prepilin-type N-terminal cleavage/methylation domain-containing protein</fullName>
    </recommendedName>
</protein>
<dbReference type="InParanoid" id="A0A140L652"/>
<dbReference type="EMBL" id="LOED01000022">
    <property type="protein sequence ID" value="KXG76027.1"/>
    <property type="molecule type" value="Genomic_DNA"/>
</dbReference>
<evidence type="ECO:0000313" key="2">
    <source>
        <dbReference type="EMBL" id="KXG76027.1"/>
    </source>
</evidence>
<gene>
    <name evidence="2" type="ORF">AN618_16990</name>
</gene>
<evidence type="ECO:0000256" key="1">
    <source>
        <dbReference type="SAM" id="Phobius"/>
    </source>
</evidence>
<dbReference type="AlphaFoldDB" id="A0A140L652"/>
<keyword evidence="1" id="KW-0812">Transmembrane</keyword>
<keyword evidence="1" id="KW-0472">Membrane</keyword>
<dbReference type="STRING" id="520764.AN618_16990"/>
<keyword evidence="1" id="KW-1133">Transmembrane helix</keyword>
<evidence type="ECO:0008006" key="4">
    <source>
        <dbReference type="Google" id="ProtNLM"/>
    </source>
</evidence>
<organism evidence="2 3">
    <name type="scientific">Fervidicola ferrireducens</name>
    <dbReference type="NCBI Taxonomy" id="520764"/>
    <lineage>
        <taxon>Bacteria</taxon>
        <taxon>Bacillati</taxon>
        <taxon>Bacillota</taxon>
        <taxon>Clostridia</taxon>
        <taxon>Thermosediminibacterales</taxon>
        <taxon>Thermosediminibacteraceae</taxon>
        <taxon>Fervidicola</taxon>
    </lineage>
</organism>
<reference evidence="2 3" key="1">
    <citation type="submission" date="2015-12" db="EMBL/GenBank/DDBJ databases">
        <title>Draft genome sequnece of Fervidicola ferrireducens strain Y170.</title>
        <authorList>
            <person name="Patel B.K."/>
        </authorList>
    </citation>
    <scope>NUCLEOTIDE SEQUENCE [LARGE SCALE GENOMIC DNA]</scope>
    <source>
        <strain evidence="2 3">Y170</strain>
    </source>
</reference>
<feature type="transmembrane region" description="Helical" evidence="1">
    <location>
        <begin position="21"/>
        <end position="39"/>
    </location>
</feature>
<dbReference type="Proteomes" id="UP000070427">
    <property type="component" value="Unassembled WGS sequence"/>
</dbReference>
<name>A0A140L652_9FIRM</name>